<evidence type="ECO:0000313" key="3">
    <source>
        <dbReference type="Proteomes" id="UP000186206"/>
    </source>
</evidence>
<accession>A0ABX3F8R2</accession>
<evidence type="ECO:0000256" key="1">
    <source>
        <dbReference type="ARBA" id="ARBA00010169"/>
    </source>
</evidence>
<comment type="caution">
    <text evidence="2">The sequence shown here is derived from an EMBL/GenBank/DDBJ whole genome shotgun (WGS) entry which is preliminary data.</text>
</comment>
<dbReference type="InterPro" id="IPR004323">
    <property type="entry name" value="Ion_tolerance_CutA"/>
</dbReference>
<dbReference type="SUPFAM" id="SSF54913">
    <property type="entry name" value="GlnB-like"/>
    <property type="match status" value="1"/>
</dbReference>
<dbReference type="InterPro" id="IPR015867">
    <property type="entry name" value="N-reg_PII/ATP_PRibTrfase_C"/>
</dbReference>
<organism evidence="2 3">
    <name type="scientific">Vibrio ponticus</name>
    <dbReference type="NCBI Taxonomy" id="265668"/>
    <lineage>
        <taxon>Bacteria</taxon>
        <taxon>Pseudomonadati</taxon>
        <taxon>Pseudomonadota</taxon>
        <taxon>Gammaproteobacteria</taxon>
        <taxon>Vibrionales</taxon>
        <taxon>Vibrionaceae</taxon>
        <taxon>Vibrio</taxon>
    </lineage>
</organism>
<proteinExistence type="inferred from homology"/>
<keyword evidence="3" id="KW-1185">Reference proteome</keyword>
<evidence type="ECO:0000313" key="2">
    <source>
        <dbReference type="EMBL" id="OLQ87266.1"/>
    </source>
</evidence>
<protein>
    <submittedName>
        <fullName evidence="2">Cytochrome C biogenesis protein</fullName>
    </submittedName>
</protein>
<sequence length="106" mass="12245">MESEFCVVLTTTNSDDNKKLIIESLLGRQLAACVQTMPIESHYIWEGKVCSDNEFLLIIKSTQSCYQQVEKCIVELHNYEVPQVVKLPFVDGFNPYLSWLKENTRL</sequence>
<comment type="similarity">
    <text evidence="1">Belongs to the CutA family.</text>
</comment>
<dbReference type="RefSeq" id="WP_075651707.1">
    <property type="nucleotide sequence ID" value="NZ_AP019658.1"/>
</dbReference>
<dbReference type="EMBL" id="MJMI01000124">
    <property type="protein sequence ID" value="OLQ87266.1"/>
    <property type="molecule type" value="Genomic_DNA"/>
</dbReference>
<dbReference type="PANTHER" id="PTHR23419">
    <property type="entry name" value="DIVALENT CATION TOLERANCE CUTA-RELATED"/>
    <property type="match status" value="1"/>
</dbReference>
<dbReference type="PANTHER" id="PTHR23419:SF8">
    <property type="entry name" value="FI09726P"/>
    <property type="match status" value="1"/>
</dbReference>
<gene>
    <name evidence="2" type="ORF">BIY21_17395</name>
</gene>
<reference evidence="2 3" key="1">
    <citation type="submission" date="2016-09" db="EMBL/GenBank/DDBJ databases">
        <title>Genomic Taxonomy of the Vibrionaceae.</title>
        <authorList>
            <person name="Gonzalez-Castillo A."/>
            <person name="Gomez-Gil B."/>
            <person name="Enciso-Ibarra K."/>
        </authorList>
    </citation>
    <scope>NUCLEOTIDE SEQUENCE [LARGE SCALE GENOMIC DNA]</scope>
    <source>
        <strain evidence="2 3">CAIM 1731</strain>
    </source>
</reference>
<dbReference type="Proteomes" id="UP000186206">
    <property type="component" value="Unassembled WGS sequence"/>
</dbReference>
<dbReference type="Gene3D" id="3.30.70.120">
    <property type="match status" value="1"/>
</dbReference>
<dbReference type="Pfam" id="PF03091">
    <property type="entry name" value="CutA1"/>
    <property type="match status" value="1"/>
</dbReference>
<name>A0ABX3F8R2_9VIBR</name>
<dbReference type="InterPro" id="IPR011322">
    <property type="entry name" value="N-reg_PII-like_a/b"/>
</dbReference>